<dbReference type="HOGENOM" id="CLU_1551449_0_0_1"/>
<feature type="non-terminal residue" evidence="1">
    <location>
        <position position="1"/>
    </location>
</feature>
<name>E9I6L1_DAPPU</name>
<dbReference type="InParanoid" id="E9I6L1"/>
<reference evidence="1 2" key="1">
    <citation type="journal article" date="2011" name="Science">
        <title>The ecoresponsive genome of Daphnia pulex.</title>
        <authorList>
            <person name="Colbourne J.K."/>
            <person name="Pfrender M.E."/>
            <person name="Gilbert D."/>
            <person name="Thomas W.K."/>
            <person name="Tucker A."/>
            <person name="Oakley T.H."/>
            <person name="Tokishita S."/>
            <person name="Aerts A."/>
            <person name="Arnold G.J."/>
            <person name="Basu M.K."/>
            <person name="Bauer D.J."/>
            <person name="Caceres C.E."/>
            <person name="Carmel L."/>
            <person name="Casola C."/>
            <person name="Choi J.H."/>
            <person name="Detter J.C."/>
            <person name="Dong Q."/>
            <person name="Dusheyko S."/>
            <person name="Eads B.D."/>
            <person name="Frohlich T."/>
            <person name="Geiler-Samerotte K.A."/>
            <person name="Gerlach D."/>
            <person name="Hatcher P."/>
            <person name="Jogdeo S."/>
            <person name="Krijgsveld J."/>
            <person name="Kriventseva E.V."/>
            <person name="Kultz D."/>
            <person name="Laforsch C."/>
            <person name="Lindquist E."/>
            <person name="Lopez J."/>
            <person name="Manak J.R."/>
            <person name="Muller J."/>
            <person name="Pangilinan J."/>
            <person name="Patwardhan R.P."/>
            <person name="Pitluck S."/>
            <person name="Pritham E.J."/>
            <person name="Rechtsteiner A."/>
            <person name="Rho M."/>
            <person name="Rogozin I.B."/>
            <person name="Sakarya O."/>
            <person name="Salamov A."/>
            <person name="Schaack S."/>
            <person name="Shapiro H."/>
            <person name="Shiga Y."/>
            <person name="Skalitzky C."/>
            <person name="Smith Z."/>
            <person name="Souvorov A."/>
            <person name="Sung W."/>
            <person name="Tang Z."/>
            <person name="Tsuchiya D."/>
            <person name="Tu H."/>
            <person name="Vos H."/>
            <person name="Wang M."/>
            <person name="Wolf Y.I."/>
            <person name="Yamagata H."/>
            <person name="Yamada T."/>
            <person name="Ye Y."/>
            <person name="Shaw J.R."/>
            <person name="Andrews J."/>
            <person name="Crease T.J."/>
            <person name="Tang H."/>
            <person name="Lucas S.M."/>
            <person name="Robertson H.M."/>
            <person name="Bork P."/>
            <person name="Koonin E.V."/>
            <person name="Zdobnov E.M."/>
            <person name="Grigoriev I.V."/>
            <person name="Lynch M."/>
            <person name="Boore J.L."/>
        </authorList>
    </citation>
    <scope>NUCLEOTIDE SEQUENCE [LARGE SCALE GENOMIC DNA]</scope>
</reference>
<keyword evidence="2" id="KW-1185">Reference proteome</keyword>
<organism evidence="1 2">
    <name type="scientific">Daphnia pulex</name>
    <name type="common">Water flea</name>
    <dbReference type="NCBI Taxonomy" id="6669"/>
    <lineage>
        <taxon>Eukaryota</taxon>
        <taxon>Metazoa</taxon>
        <taxon>Ecdysozoa</taxon>
        <taxon>Arthropoda</taxon>
        <taxon>Crustacea</taxon>
        <taxon>Branchiopoda</taxon>
        <taxon>Diplostraca</taxon>
        <taxon>Cladocera</taxon>
        <taxon>Anomopoda</taxon>
        <taxon>Daphniidae</taxon>
        <taxon>Daphnia</taxon>
    </lineage>
</organism>
<dbReference type="KEGG" id="dpx:DAPPUDRAFT_277864"/>
<dbReference type="EMBL" id="GL736557">
    <property type="protein sequence ID" value="EFX60369.1"/>
    <property type="molecule type" value="Genomic_DNA"/>
</dbReference>
<dbReference type="AlphaFoldDB" id="E9I6L1"/>
<proteinExistence type="predicted"/>
<evidence type="ECO:0000313" key="1">
    <source>
        <dbReference type="EMBL" id="EFX60369.1"/>
    </source>
</evidence>
<accession>E9I6L1</accession>
<dbReference type="Proteomes" id="UP000000305">
    <property type="component" value="Unassembled WGS sequence"/>
</dbReference>
<gene>
    <name evidence="1" type="ORF">DAPPUDRAFT_277864</name>
</gene>
<evidence type="ECO:0000313" key="2">
    <source>
        <dbReference type="Proteomes" id="UP000000305"/>
    </source>
</evidence>
<sequence>MQLARAIEFDAAAIYERLLAKQDYYESHGMLNEQGYFYLKVEDLQYETTLGEKAQRRIIAHLVKLKILQYKRAGLPAKRWFKIGDDEKTALEAILISSSKREELDPPIGSKAGEKYKDFDLAYYYEAVSLWSKGGGKKMVDWIACARGFMNRDKAEGKAKMSVSVILDDNAKA</sequence>
<protein>
    <submittedName>
        <fullName evidence="1">Uncharacterized protein</fullName>
    </submittedName>
</protein>